<evidence type="ECO:0000313" key="8">
    <source>
        <dbReference type="EMBL" id="MDP0397539.1"/>
    </source>
</evidence>
<keyword evidence="9" id="KW-1185">Reference proteome</keyword>
<feature type="binding site" evidence="6">
    <location>
        <position position="59"/>
    </location>
    <ligand>
        <name>FMN</name>
        <dbReference type="ChEBI" id="CHEBI:58210"/>
    </ligand>
</feature>
<evidence type="ECO:0000256" key="6">
    <source>
        <dbReference type="PIRSR" id="PIRSR000337-1"/>
    </source>
</evidence>
<gene>
    <name evidence="8" type="ORF">Q7X28_06325</name>
</gene>
<dbReference type="PIRSF" id="PIRSF000337">
    <property type="entry name" value="NTA_MOA"/>
    <property type="match status" value="1"/>
</dbReference>
<dbReference type="Gene3D" id="3.20.20.30">
    <property type="entry name" value="Luciferase-like domain"/>
    <property type="match status" value="1"/>
</dbReference>
<proteinExistence type="inferred from homology"/>
<feature type="binding site" evidence="6">
    <location>
        <position position="218"/>
    </location>
    <ligand>
        <name>FMN</name>
        <dbReference type="ChEBI" id="CHEBI:58210"/>
    </ligand>
</feature>
<comment type="caution">
    <text evidence="8">The sequence shown here is derived from an EMBL/GenBank/DDBJ whole genome shotgun (WGS) entry which is preliminary data.</text>
</comment>
<dbReference type="EMBL" id="JAUTIX010000002">
    <property type="protein sequence ID" value="MDP0397539.1"/>
    <property type="molecule type" value="Genomic_DNA"/>
</dbReference>
<protein>
    <submittedName>
        <fullName evidence="8">LLM class flavin-dependent oxidoreductase</fullName>
    </submittedName>
</protein>
<dbReference type="SUPFAM" id="SSF51679">
    <property type="entry name" value="Bacterial luciferase-like"/>
    <property type="match status" value="1"/>
</dbReference>
<evidence type="ECO:0000256" key="5">
    <source>
        <dbReference type="ARBA" id="ARBA00033748"/>
    </source>
</evidence>
<keyword evidence="1 6" id="KW-0285">Flavoprotein</keyword>
<keyword evidence="2 6" id="KW-0288">FMN</keyword>
<sequence length="365" mass="38825">MTASRTRPVIGIALEPFGWHPAAFAELGADPLEATSAEHWVGLARSAEEAAADFVTFEDSFTLTARDRLTGRFDATLLAARVAPATDRIGLVPTVTATHTEPFHASKAIATLDYVSGGRAGILPTTTGRDADAALFGRKQAQDAASQAVEASEYITVVRDLWDSWDDDAVIKDVDTGRYVDRDRLHYIDFQGENFSVKGPSITPRPPQGQPVVVVRVSDSASESVAASADVAVVVARAEEDLASTAARLHAAGVARVLADVTVYLADSARTAVRRIEKLDRREEHADDTLVHAGTGEDLALLVERWHALGVDGVRLRPGVNAVDLPRLRDSFAPLIGGAPATGSLREILGLTRPAARFARVGGAL</sequence>
<feature type="domain" description="Luciferase-like" evidence="7">
    <location>
        <begin position="25"/>
        <end position="280"/>
    </location>
</feature>
<dbReference type="Pfam" id="PF00296">
    <property type="entry name" value="Bac_luciferase"/>
    <property type="match status" value="1"/>
</dbReference>
<accession>A0AA90SGC4</accession>
<dbReference type="InterPro" id="IPR051260">
    <property type="entry name" value="Diverse_substr_monoxygenases"/>
</dbReference>
<dbReference type="InterPro" id="IPR016215">
    <property type="entry name" value="NTA_MOA"/>
</dbReference>
<dbReference type="GO" id="GO:0004497">
    <property type="term" value="F:monooxygenase activity"/>
    <property type="evidence" value="ECO:0007669"/>
    <property type="project" value="UniProtKB-KW"/>
</dbReference>
<evidence type="ECO:0000256" key="2">
    <source>
        <dbReference type="ARBA" id="ARBA00022643"/>
    </source>
</evidence>
<dbReference type="InterPro" id="IPR011251">
    <property type="entry name" value="Luciferase-like_dom"/>
</dbReference>
<evidence type="ECO:0000256" key="4">
    <source>
        <dbReference type="ARBA" id="ARBA00023033"/>
    </source>
</evidence>
<dbReference type="Proteomes" id="UP001178281">
    <property type="component" value="Unassembled WGS sequence"/>
</dbReference>
<dbReference type="RefSeq" id="WP_305110711.1">
    <property type="nucleotide sequence ID" value="NZ_JAUTIX010000002.1"/>
</dbReference>
<keyword evidence="3" id="KW-0560">Oxidoreductase</keyword>
<dbReference type="GO" id="GO:0016705">
    <property type="term" value="F:oxidoreductase activity, acting on paired donors, with incorporation or reduction of molecular oxygen"/>
    <property type="evidence" value="ECO:0007669"/>
    <property type="project" value="InterPro"/>
</dbReference>
<dbReference type="PANTHER" id="PTHR30011">
    <property type="entry name" value="ALKANESULFONATE MONOOXYGENASE-RELATED"/>
    <property type="match status" value="1"/>
</dbReference>
<evidence type="ECO:0000256" key="3">
    <source>
        <dbReference type="ARBA" id="ARBA00023002"/>
    </source>
</evidence>
<feature type="binding site" evidence="6">
    <location>
        <position position="94"/>
    </location>
    <ligand>
        <name>FMN</name>
        <dbReference type="ChEBI" id="CHEBI:58210"/>
    </ligand>
</feature>
<name>A0AA90SGC4_9ACTN</name>
<reference evidence="8" key="1">
    <citation type="submission" date="2023-08" db="EMBL/GenBank/DDBJ databases">
        <title>The draft genome of Tsukamurella strandjordii strain 050030.</title>
        <authorList>
            <person name="Zhao F."/>
            <person name="Feng Y."/>
            <person name="Zong Z."/>
        </authorList>
    </citation>
    <scope>NUCLEOTIDE SEQUENCE</scope>
    <source>
        <strain evidence="8">050030</strain>
    </source>
</reference>
<evidence type="ECO:0000313" key="9">
    <source>
        <dbReference type="Proteomes" id="UP001178281"/>
    </source>
</evidence>
<organism evidence="8 9">
    <name type="scientific">Tsukamurella strandjordii</name>
    <dbReference type="NCBI Taxonomy" id="147577"/>
    <lineage>
        <taxon>Bacteria</taxon>
        <taxon>Bacillati</taxon>
        <taxon>Actinomycetota</taxon>
        <taxon>Actinomycetes</taxon>
        <taxon>Mycobacteriales</taxon>
        <taxon>Tsukamurellaceae</taxon>
        <taxon>Tsukamurella</taxon>
    </lineage>
</organism>
<evidence type="ECO:0000256" key="1">
    <source>
        <dbReference type="ARBA" id="ARBA00022630"/>
    </source>
</evidence>
<dbReference type="InterPro" id="IPR036661">
    <property type="entry name" value="Luciferase-like_sf"/>
</dbReference>
<keyword evidence="4" id="KW-0503">Monooxygenase</keyword>
<evidence type="ECO:0000259" key="7">
    <source>
        <dbReference type="Pfam" id="PF00296"/>
    </source>
</evidence>
<comment type="similarity">
    <text evidence="5">Belongs to the NtaA/SnaA/DszA monooxygenase family.</text>
</comment>
<dbReference type="PANTHER" id="PTHR30011:SF16">
    <property type="entry name" value="C2H2 FINGER DOMAIN TRANSCRIPTION FACTOR (EUROFUNG)-RELATED"/>
    <property type="match status" value="1"/>
</dbReference>
<dbReference type="AlphaFoldDB" id="A0AA90SGC4"/>